<dbReference type="Pfam" id="PF08770">
    <property type="entry name" value="SoxZ"/>
    <property type="match status" value="1"/>
</dbReference>
<dbReference type="InterPro" id="IPR014756">
    <property type="entry name" value="Ig_E-set"/>
</dbReference>
<comment type="caution">
    <text evidence="3">The sequence shown here is derived from an EMBL/GenBank/DDBJ whole genome shotgun (WGS) entry which is preliminary data.</text>
</comment>
<dbReference type="AlphaFoldDB" id="A0A2A2F0W9"/>
<evidence type="ECO:0000259" key="1">
    <source>
        <dbReference type="Pfam" id="PF08770"/>
    </source>
</evidence>
<dbReference type="Gene3D" id="2.60.40.10">
    <property type="entry name" value="Immunoglobulins"/>
    <property type="match status" value="1"/>
</dbReference>
<dbReference type="RefSeq" id="WP_095619868.1">
    <property type="nucleotide sequence ID" value="NZ_NSKB01000002.1"/>
</dbReference>
<reference evidence="3 4" key="1">
    <citation type="submission" date="2017-08" db="EMBL/GenBank/DDBJ databases">
        <title>Halomonas alkalisoli sp. nov., isolated from saline alkaline soil.</title>
        <authorList>
            <person name="Wang D."/>
            <person name="Zhang G."/>
        </authorList>
    </citation>
    <scope>NUCLEOTIDE SEQUENCE [LARGE SCALE GENOMIC DNA]</scope>
    <source>
        <strain evidence="3 4">WRN001</strain>
    </source>
</reference>
<dbReference type="InterPro" id="IPR038162">
    <property type="entry name" value="SoxY_sf"/>
</dbReference>
<dbReference type="Pfam" id="PF13501">
    <property type="entry name" value="SoxY"/>
    <property type="match status" value="1"/>
</dbReference>
<feature type="domain" description="Ig-like SoxY" evidence="2">
    <location>
        <begin position="54"/>
        <end position="162"/>
    </location>
</feature>
<sequence>MPHPARQLTLSRRRLLRTSAGGLLGLGLLGAAPGLLLSPTALASDAWQRLDAAQQVIGDATPESSGLSLDLPHVSEDGSAVALTVGVEADLDDDYVESIHLFASGNPSPEIAVFHLTPMAGKPEVSTRVRLNETQEVVAVARSAEGRVWATAREVRITVSGCLMRGDDVQESLSNPRVSVPDSFSAGQPGEIRTLITHPMETGLREGDDGEPLPRHIIERFTVSVDGDTAFEAELHQSVSANPYLRFHLAPQASGEAAFEWHDDTGDSARETRELNVM</sequence>
<gene>
    <name evidence="3" type="primary">soxZ</name>
    <name evidence="3" type="ORF">CK498_05585</name>
</gene>
<organism evidence="3 4">
    <name type="scientific">Halomonas salipaludis</name>
    <dbReference type="NCBI Taxonomy" id="2032625"/>
    <lineage>
        <taxon>Bacteria</taxon>
        <taxon>Pseudomonadati</taxon>
        <taxon>Pseudomonadota</taxon>
        <taxon>Gammaproteobacteria</taxon>
        <taxon>Oceanospirillales</taxon>
        <taxon>Halomonadaceae</taxon>
        <taxon>Halomonas</taxon>
    </lineage>
</organism>
<dbReference type="InterPro" id="IPR006311">
    <property type="entry name" value="TAT_signal"/>
</dbReference>
<dbReference type="InterPro" id="IPR013783">
    <property type="entry name" value="Ig-like_fold"/>
</dbReference>
<dbReference type="InterPro" id="IPR014880">
    <property type="entry name" value="SoxZ_dom"/>
</dbReference>
<name>A0A2A2F0W9_9GAMM</name>
<dbReference type="Proteomes" id="UP000217771">
    <property type="component" value="Unassembled WGS sequence"/>
</dbReference>
<evidence type="ECO:0000259" key="2">
    <source>
        <dbReference type="Pfam" id="PF13501"/>
    </source>
</evidence>
<evidence type="ECO:0000313" key="4">
    <source>
        <dbReference type="Proteomes" id="UP000217771"/>
    </source>
</evidence>
<keyword evidence="4" id="KW-1185">Reference proteome</keyword>
<feature type="domain" description="Sulphur oxidation protein SoxZ" evidence="1">
    <location>
        <begin position="185"/>
        <end position="272"/>
    </location>
</feature>
<dbReference type="InterPro" id="IPR032711">
    <property type="entry name" value="SoxY"/>
</dbReference>
<dbReference type="InterPro" id="IPR030995">
    <property type="entry name" value="SoxZ"/>
</dbReference>
<dbReference type="EMBL" id="NSKB01000002">
    <property type="protein sequence ID" value="PAU78193.1"/>
    <property type="molecule type" value="Genomic_DNA"/>
</dbReference>
<dbReference type="PROSITE" id="PS51318">
    <property type="entry name" value="TAT"/>
    <property type="match status" value="1"/>
</dbReference>
<dbReference type="SUPFAM" id="SSF81296">
    <property type="entry name" value="E set domains"/>
    <property type="match status" value="1"/>
</dbReference>
<dbReference type="OrthoDB" id="9795530at2"/>
<protein>
    <submittedName>
        <fullName evidence="3">Thiosulfate oxidation carrier complex protein SoxZ</fullName>
    </submittedName>
</protein>
<dbReference type="NCBIfam" id="TIGR04490">
    <property type="entry name" value="SoxZ_true"/>
    <property type="match status" value="1"/>
</dbReference>
<evidence type="ECO:0000313" key="3">
    <source>
        <dbReference type="EMBL" id="PAU78193.1"/>
    </source>
</evidence>
<proteinExistence type="predicted"/>
<dbReference type="Gene3D" id="2.60.40.2470">
    <property type="entry name" value="SoxY domain"/>
    <property type="match status" value="1"/>
</dbReference>
<accession>A0A2A2F0W9</accession>